<keyword evidence="3" id="KW-1185">Reference proteome</keyword>
<gene>
    <name evidence="2" type="ORF">PQG83_12975</name>
</gene>
<dbReference type="Proteomes" id="UP001302494">
    <property type="component" value="Chromosome"/>
</dbReference>
<feature type="transmembrane region" description="Helical" evidence="1">
    <location>
        <begin position="74"/>
        <end position="92"/>
    </location>
</feature>
<evidence type="ECO:0000313" key="2">
    <source>
        <dbReference type="EMBL" id="WNM60671.1"/>
    </source>
</evidence>
<organism evidence="2 3">
    <name type="scientific">Candidatus Nitrospira neomarina</name>
    <dbReference type="NCBI Taxonomy" id="3020899"/>
    <lineage>
        <taxon>Bacteria</taxon>
        <taxon>Pseudomonadati</taxon>
        <taxon>Nitrospirota</taxon>
        <taxon>Nitrospiria</taxon>
        <taxon>Nitrospirales</taxon>
        <taxon>Nitrospiraceae</taxon>
        <taxon>Nitrospira</taxon>
    </lineage>
</organism>
<dbReference type="RefSeq" id="WP_312741738.1">
    <property type="nucleotide sequence ID" value="NZ_CP116968.1"/>
</dbReference>
<dbReference type="KEGG" id="nneo:PQG83_12975"/>
<dbReference type="Pfam" id="PF09527">
    <property type="entry name" value="ATPase_gene1"/>
    <property type="match status" value="1"/>
</dbReference>
<name>A0AA96GND5_9BACT</name>
<reference evidence="2 3" key="1">
    <citation type="submission" date="2023-01" db="EMBL/GenBank/DDBJ databases">
        <title>Cultivation and genomic characterization of new, ubiquitous marine nitrite-oxidizing bacteria from the Nitrospirales.</title>
        <authorList>
            <person name="Mueller A.J."/>
            <person name="Daebeler A."/>
            <person name="Herbold C.W."/>
            <person name="Kirkegaard R.H."/>
            <person name="Daims H."/>
        </authorList>
    </citation>
    <scope>NUCLEOTIDE SEQUENCE [LARGE SCALE GENOMIC DNA]</scope>
    <source>
        <strain evidence="2 3">DK</strain>
    </source>
</reference>
<proteinExistence type="predicted"/>
<keyword evidence="1" id="KW-0812">Transmembrane</keyword>
<evidence type="ECO:0000313" key="3">
    <source>
        <dbReference type="Proteomes" id="UP001302494"/>
    </source>
</evidence>
<dbReference type="AlphaFoldDB" id="A0AA96GND5"/>
<dbReference type="InterPro" id="IPR032820">
    <property type="entry name" value="ATPase_put"/>
</dbReference>
<dbReference type="EMBL" id="CP116968">
    <property type="protein sequence ID" value="WNM60671.1"/>
    <property type="molecule type" value="Genomic_DNA"/>
</dbReference>
<accession>A0AA96GND5</accession>
<keyword evidence="1" id="KW-0472">Membrane</keyword>
<protein>
    <submittedName>
        <fullName evidence="2">AtpZ/AtpI family protein</fullName>
    </submittedName>
</protein>
<evidence type="ECO:0000256" key="1">
    <source>
        <dbReference type="SAM" id="Phobius"/>
    </source>
</evidence>
<feature type="transmembrane region" description="Helical" evidence="1">
    <location>
        <begin position="50"/>
        <end position="68"/>
    </location>
</feature>
<sequence>MGPLLLDMIRDFLLECDPFQRLALPIEKMAPSQDPMFAGLGQAMRVGTDLLAALIVGGFLGWLTDSYVLDTTPWGVAIGLVLGLIAGVRNAYRAAQRWKQ</sequence>
<keyword evidence="1" id="KW-1133">Transmembrane helix</keyword>